<sequence length="825" mass="86343">MVEEWEREGRGGDDARATRGDVAAEARSPAKDPPVQTGIPVMIDLTVRTSVPAIKELPVMMGSPMKTDMPVVTGVPAVALAPGARRRKMSVAVDAVRIAPRRRNTSSPSVHPRVDRPATTAAPSDADTRDRCSPARAGDARIHDDGLLAAADSVRVHSDEQMLPFHNYLSGGGGGGDDGRLKERLAVASSSSSSSASLCERGESEGGTSAMPFAGYLSGHRTGARGNTSSRDKQKAPPEGEPSEVSPCGDMAAAVSSIPRSPRVAGGSQALCSGGAWMNADVRTPSQRDYEAWPGTAAAAMAGTTAADGSWFDLTQAVDYVNRTADASLSFARCSPAAANTANANADASITFARSSAAAASTATSLIIARSSAAAADTTPAAVKFAAEESRPIVDVETAPEFDLGFDFDDDLTSVLAPPSPSDAKPPVSLAGQPDDAGSVNCNDGGEVSRARSKDGREFELDLGFDLVDDVDSFLEEDDDVVPPSPRQRGFASMVTNASRIIPPSKTASAKSASDRVVAGRSCADVSRSRESATTETASKDHHRDVAVAVSVAIGEGTRVGKGVTVVPDSPRVSPPRHGNARDFCSVMQSPDTPIVPRAKRQRAAALMSPDSPVFPTISRTHQHPTSSTPAAAATAALVAAHATTMPSSAEESPVCVGQGRPCRRRIASSSSSTTDNRQPSWASSSGSTAEFIAEAKPRTSARREINYDQLKPLSCKVRGAANPFIDDAALLDAEADEEPSSDETEASDDDEKLELSFIDDASQLTQAAKNMTGVYLTSVRSPGIGGYKLNYANRRMDVFSQPPRHDDDDEDYENDSFCVGEIHD</sequence>
<feature type="compositionally biased region" description="Basic and acidic residues" evidence="1">
    <location>
        <begin position="126"/>
        <end position="138"/>
    </location>
</feature>
<feature type="region of interest" description="Disordered" evidence="1">
    <location>
        <begin position="476"/>
        <end position="544"/>
    </location>
</feature>
<keyword evidence="2" id="KW-1185">Reference proteome</keyword>
<reference evidence="3" key="1">
    <citation type="submission" date="2025-08" db="UniProtKB">
        <authorList>
            <consortium name="RefSeq"/>
        </authorList>
    </citation>
    <scope>IDENTIFICATION</scope>
</reference>
<evidence type="ECO:0000313" key="2">
    <source>
        <dbReference type="Proteomes" id="UP000695022"/>
    </source>
</evidence>
<feature type="compositionally biased region" description="Low complexity" evidence="1">
    <location>
        <begin position="188"/>
        <end position="197"/>
    </location>
</feature>
<feature type="region of interest" description="Disordered" evidence="1">
    <location>
        <begin position="563"/>
        <end position="593"/>
    </location>
</feature>
<protein>
    <submittedName>
        <fullName evidence="3">Uncharacterized protein LOC106816453</fullName>
    </submittedName>
</protein>
<gene>
    <name evidence="3" type="primary">LOC106816453</name>
</gene>
<feature type="region of interest" description="Disordered" evidence="1">
    <location>
        <begin position="102"/>
        <end position="138"/>
    </location>
</feature>
<accession>A0ABM1EWJ4</accession>
<proteinExistence type="predicted"/>
<dbReference type="RefSeq" id="XP_014676565.1">
    <property type="nucleotide sequence ID" value="XM_014821079.1"/>
</dbReference>
<evidence type="ECO:0000313" key="3">
    <source>
        <dbReference type="RefSeq" id="XP_014676565.1"/>
    </source>
</evidence>
<feature type="region of interest" description="Disordered" evidence="1">
    <location>
        <begin position="1"/>
        <end position="37"/>
    </location>
</feature>
<feature type="region of interest" description="Disordered" evidence="1">
    <location>
        <begin position="415"/>
        <end position="455"/>
    </location>
</feature>
<organism evidence="2 3">
    <name type="scientific">Priapulus caudatus</name>
    <name type="common">Priapulid worm</name>
    <dbReference type="NCBI Taxonomy" id="37621"/>
    <lineage>
        <taxon>Eukaryota</taxon>
        <taxon>Metazoa</taxon>
        <taxon>Ecdysozoa</taxon>
        <taxon>Scalidophora</taxon>
        <taxon>Priapulida</taxon>
        <taxon>Priapulimorpha</taxon>
        <taxon>Priapulimorphida</taxon>
        <taxon>Priapulidae</taxon>
        <taxon>Priapulus</taxon>
    </lineage>
</organism>
<evidence type="ECO:0000256" key="1">
    <source>
        <dbReference type="SAM" id="MobiDB-lite"/>
    </source>
</evidence>
<feature type="compositionally biased region" description="Polar residues" evidence="1">
    <location>
        <begin position="676"/>
        <end position="689"/>
    </location>
</feature>
<dbReference type="GeneID" id="106816453"/>
<name>A0ABM1EWJ4_PRICU</name>
<dbReference type="Proteomes" id="UP000695022">
    <property type="component" value="Unplaced"/>
</dbReference>
<feature type="compositionally biased region" description="Basic and acidic residues" evidence="1">
    <location>
        <begin position="527"/>
        <end position="544"/>
    </location>
</feature>
<feature type="region of interest" description="Disordered" evidence="1">
    <location>
        <begin position="666"/>
        <end position="700"/>
    </location>
</feature>
<feature type="region of interest" description="Disordered" evidence="1">
    <location>
        <begin position="174"/>
        <end position="249"/>
    </location>
</feature>
<feature type="compositionally biased region" description="Basic and acidic residues" evidence="1">
    <location>
        <begin position="7"/>
        <end position="30"/>
    </location>
</feature>